<evidence type="ECO:0000313" key="5">
    <source>
        <dbReference type="EMBL" id="ORW99613.1"/>
    </source>
</evidence>
<dbReference type="STRING" id="47839.BN973_01908"/>
<dbReference type="InterPro" id="IPR022171">
    <property type="entry name" value="PPE_C"/>
</dbReference>
<dbReference type="Pfam" id="PF12484">
    <property type="entry name" value="PPE-SVP"/>
    <property type="match status" value="1"/>
</dbReference>
<proteinExistence type="inferred from homology"/>
<gene>
    <name evidence="5" type="ORF">AWC29_28205</name>
    <name evidence="4" type="ORF">BN973_01908</name>
</gene>
<dbReference type="GO" id="GO:0052572">
    <property type="term" value="P:response to host immune response"/>
    <property type="evidence" value="ECO:0007669"/>
    <property type="project" value="TreeGrafter"/>
</dbReference>
<dbReference type="Proteomes" id="UP000028880">
    <property type="component" value="Unassembled WGS sequence"/>
</dbReference>
<reference evidence="4" key="1">
    <citation type="journal article" date="2014" name="Genome Announc.">
        <title>Draft Genome Sequence of Mycobacterium triplex DSM 44626.</title>
        <authorList>
            <person name="Sassi M."/>
            <person name="Croce O."/>
            <person name="Robert C."/>
            <person name="Raoult D."/>
            <person name="Drancourt M."/>
        </authorList>
    </citation>
    <scope>NUCLEOTIDE SEQUENCE [LARGE SCALE GENOMIC DNA]</scope>
    <source>
        <strain evidence="4">DSM 44626</strain>
    </source>
</reference>
<reference evidence="4" key="2">
    <citation type="submission" date="2014-04" db="EMBL/GenBank/DDBJ databases">
        <authorList>
            <person name="Xu Y.W."/>
            <person name="Yang Q."/>
        </authorList>
    </citation>
    <scope>NUCLEOTIDE SEQUENCE</scope>
    <source>
        <strain evidence="4">DSM 44626</strain>
    </source>
</reference>
<dbReference type="InterPro" id="IPR038332">
    <property type="entry name" value="PPE_sf"/>
</dbReference>
<dbReference type="FunFam" id="1.20.1260.20:FF:000001">
    <property type="entry name" value="PPE family protein PPE41"/>
    <property type="match status" value="1"/>
</dbReference>
<dbReference type="HOGENOM" id="CLU_000243_0_0_11"/>
<dbReference type="Proteomes" id="UP000193710">
    <property type="component" value="Unassembled WGS sequence"/>
</dbReference>
<evidence type="ECO:0000259" key="2">
    <source>
        <dbReference type="Pfam" id="PF00823"/>
    </source>
</evidence>
<evidence type="ECO:0000256" key="1">
    <source>
        <dbReference type="ARBA" id="ARBA00010652"/>
    </source>
</evidence>
<name>A0A024JVD3_9MYCO</name>
<reference evidence="5 6" key="3">
    <citation type="submission" date="2016-01" db="EMBL/GenBank/DDBJ databases">
        <title>The new phylogeny of the genus Mycobacterium.</title>
        <authorList>
            <person name="Tarcisio F."/>
            <person name="Conor M."/>
            <person name="Antonella G."/>
            <person name="Elisabetta G."/>
            <person name="Giulia F.S."/>
            <person name="Sara T."/>
            <person name="Anna F."/>
            <person name="Clotilde B."/>
            <person name="Roberto B."/>
            <person name="Veronica D.S."/>
            <person name="Fabio R."/>
            <person name="Monica P."/>
            <person name="Olivier J."/>
            <person name="Enrico T."/>
            <person name="Nicola S."/>
        </authorList>
    </citation>
    <scope>NUCLEOTIDE SEQUENCE [LARGE SCALE GENOMIC DNA]</scope>
    <source>
        <strain evidence="5 6">DSM 44626</strain>
    </source>
</reference>
<dbReference type="RefSeq" id="WP_036467580.1">
    <property type="nucleotide sequence ID" value="NZ_HG964446.1"/>
</dbReference>
<dbReference type="Pfam" id="PF00823">
    <property type="entry name" value="PPE"/>
    <property type="match status" value="1"/>
</dbReference>
<comment type="similarity">
    <text evidence="1">Belongs to the mycobacterial PPE family.</text>
</comment>
<evidence type="ECO:0000313" key="4">
    <source>
        <dbReference type="EMBL" id="CDO87554.1"/>
    </source>
</evidence>
<dbReference type="InterPro" id="IPR000030">
    <property type="entry name" value="PPE_dom"/>
</dbReference>
<feature type="domain" description="PPE family C-terminal" evidence="3">
    <location>
        <begin position="297"/>
        <end position="376"/>
    </location>
</feature>
<dbReference type="SUPFAM" id="SSF140459">
    <property type="entry name" value="PE/PPE dimer-like"/>
    <property type="match status" value="1"/>
</dbReference>
<dbReference type="PANTHER" id="PTHR46766:SF1">
    <property type="entry name" value="GLUTAMINE-RICH PROTEIN 2"/>
    <property type="match status" value="1"/>
</dbReference>
<organism evidence="4">
    <name type="scientific">Mycobacterium triplex</name>
    <dbReference type="NCBI Taxonomy" id="47839"/>
    <lineage>
        <taxon>Bacteria</taxon>
        <taxon>Bacillati</taxon>
        <taxon>Actinomycetota</taxon>
        <taxon>Actinomycetes</taxon>
        <taxon>Mycobacteriales</taxon>
        <taxon>Mycobacteriaceae</taxon>
        <taxon>Mycobacterium</taxon>
        <taxon>Mycobacterium simiae complex</taxon>
    </lineage>
</organism>
<dbReference type="Gene3D" id="1.20.1260.20">
    <property type="entry name" value="PPE superfamily"/>
    <property type="match status" value="1"/>
</dbReference>
<sequence>MDFAFLPPEVNSARMYCGPGSGPLLAAAAGWDSLAVELTTAADSYESVLSNLTSLDWQGPAAAAMAATATPYADWLRQTARLAKQAARQAWAAAAAYEQAWTSMVPPAAIDANRTLQRLLIATNYAGQNTAAIAATDAQYADFWAQDTAAMSGYETSSAAAAAQLAPFPSPDPTTNADAPSVQNAAVARAVTDAASASSTQQALSAVGQTGWLPENGFVPSDFTALDGILAGYGAINSTYNLESFATGIIGAESNLGLLPGAATAAPVVAPAALSGATEGTAAAASLAGGAGLGNVSASVGGAGSIGPMSVPASWCPPSTAPVPRFEPLGMVAIPGTEEAAASGYPGYPGMPGAAVSKGSALGPKYGMRPTVMSRPLAGG</sequence>
<dbReference type="EMBL" id="LQPY01000038">
    <property type="protein sequence ID" value="ORW99613.1"/>
    <property type="molecule type" value="Genomic_DNA"/>
</dbReference>
<accession>A0A024JVD3</accession>
<protein>
    <submittedName>
        <fullName evidence="4">PPE family protein</fullName>
    </submittedName>
</protein>
<dbReference type="AlphaFoldDB" id="A0A024JVD3"/>
<evidence type="ECO:0000259" key="3">
    <source>
        <dbReference type="Pfam" id="PF12484"/>
    </source>
</evidence>
<dbReference type="OrthoDB" id="4713106at2"/>
<dbReference type="eggNOG" id="COG5651">
    <property type="taxonomic scope" value="Bacteria"/>
</dbReference>
<dbReference type="PANTHER" id="PTHR46766">
    <property type="entry name" value="GLUTAMINE-RICH PROTEIN 2"/>
    <property type="match status" value="1"/>
</dbReference>
<keyword evidence="6" id="KW-1185">Reference proteome</keyword>
<evidence type="ECO:0000313" key="6">
    <source>
        <dbReference type="Proteomes" id="UP000193710"/>
    </source>
</evidence>
<feature type="domain" description="PPE" evidence="2">
    <location>
        <begin position="2"/>
        <end position="165"/>
    </location>
</feature>
<dbReference type="EMBL" id="HG964446">
    <property type="protein sequence ID" value="CDO87554.1"/>
    <property type="molecule type" value="Genomic_DNA"/>
</dbReference>